<reference evidence="2" key="1">
    <citation type="submission" date="2016-11" db="UniProtKB">
        <authorList>
            <consortium name="WormBaseParasite"/>
        </authorList>
    </citation>
    <scope>IDENTIFICATION</scope>
    <source>
        <strain evidence="2">KR3021</strain>
    </source>
</reference>
<name>A0AC35TIW9_9BILA</name>
<dbReference type="Proteomes" id="UP000095286">
    <property type="component" value="Unplaced"/>
</dbReference>
<evidence type="ECO:0000313" key="2">
    <source>
        <dbReference type="WBParaSite" id="RSKR_0000109400.1"/>
    </source>
</evidence>
<sequence>MAAPGDSAGSKVVINMKTQQNNILHHHLKSCRLERSFEIKADYEAGKTCGVLFLATTYHRKNPDYINKRYNDLTDYRLKVVLLLCVGKDEDKLLHDVNSICLTQQWTLLICYSYEEAGEYLENLARSENMSEDSFKGFQYQRKNGPKNKEITDTDRYKLALDILSSIRLINKTDAAMLIMKFGSIRGVANAPIEVLEEISGMGNRKAMSIINFFGMNFVKPIARARRNF</sequence>
<protein>
    <submittedName>
        <fullName evidence="2">HHH_2 domain-containing protein</fullName>
    </submittedName>
</protein>
<evidence type="ECO:0000313" key="1">
    <source>
        <dbReference type="Proteomes" id="UP000095286"/>
    </source>
</evidence>
<accession>A0AC35TIW9</accession>
<dbReference type="WBParaSite" id="RSKR_0000109400.1">
    <property type="protein sequence ID" value="RSKR_0000109400.1"/>
    <property type="gene ID" value="RSKR_0000109400"/>
</dbReference>
<proteinExistence type="predicted"/>
<organism evidence="1 2">
    <name type="scientific">Rhabditophanes sp. KR3021</name>
    <dbReference type="NCBI Taxonomy" id="114890"/>
    <lineage>
        <taxon>Eukaryota</taxon>
        <taxon>Metazoa</taxon>
        <taxon>Ecdysozoa</taxon>
        <taxon>Nematoda</taxon>
        <taxon>Chromadorea</taxon>
        <taxon>Rhabditida</taxon>
        <taxon>Tylenchina</taxon>
        <taxon>Panagrolaimomorpha</taxon>
        <taxon>Strongyloidoidea</taxon>
        <taxon>Alloionematidae</taxon>
        <taxon>Rhabditophanes</taxon>
    </lineage>
</organism>